<dbReference type="HOGENOM" id="CLU_1568454_0_0_6"/>
<dbReference type="EMBL" id="CP009574">
    <property type="protein sequence ID" value="AIT09413.1"/>
    <property type="molecule type" value="Genomic_DNA"/>
</dbReference>
<keyword evidence="1" id="KW-0732">Signal</keyword>
<reference evidence="2 3" key="1">
    <citation type="submission" date="2014-10" db="EMBL/GenBank/DDBJ databases">
        <title>Whole genome sequence of Francisella endociliophora strain FSC1006, isolated from a laboratory culture of the marine ciliate Euplotes raikovi.</title>
        <authorList>
            <person name="Granberg M."/>
            <person name="Backman S."/>
            <person name="Lundmark E."/>
            <person name="Nilsson E."/>
            <person name="Karlsson E."/>
            <person name="Thelaus J."/>
            <person name="Ohrman C."/>
            <person name="Larkeryd A."/>
            <person name="Stenberg P."/>
        </authorList>
    </citation>
    <scope>NUCLEOTIDE SEQUENCE [LARGE SCALE GENOMIC DNA]</scope>
    <source>
        <strain evidence="2 3">FSC1006</strain>
    </source>
</reference>
<dbReference type="AlphaFoldDB" id="A0A097EPC3"/>
<evidence type="ECO:0000256" key="1">
    <source>
        <dbReference type="SAM" id="SignalP"/>
    </source>
</evidence>
<dbReference type="Proteomes" id="UP000029672">
    <property type="component" value="Chromosome"/>
</dbReference>
<gene>
    <name evidence="2" type="ORF">LO80_05160</name>
</gene>
<dbReference type="RefSeq" id="WP_040009153.1">
    <property type="nucleotide sequence ID" value="NZ_CP009574.1"/>
</dbReference>
<name>A0A097EPC3_9GAMM</name>
<accession>A0A097EPC3</accession>
<proteinExistence type="predicted"/>
<organism evidence="2 3">
    <name type="scientific">Candidatus Francisella endociliophora</name>
    <dbReference type="NCBI Taxonomy" id="653937"/>
    <lineage>
        <taxon>Bacteria</taxon>
        <taxon>Pseudomonadati</taxon>
        <taxon>Pseudomonadota</taxon>
        <taxon>Gammaproteobacteria</taxon>
        <taxon>Thiotrichales</taxon>
        <taxon>Francisellaceae</taxon>
        <taxon>Francisella</taxon>
    </lineage>
</organism>
<evidence type="ECO:0000313" key="3">
    <source>
        <dbReference type="Proteomes" id="UP000029672"/>
    </source>
</evidence>
<dbReference type="STRING" id="1547445.LO80_05160"/>
<feature type="signal peptide" evidence="1">
    <location>
        <begin position="1"/>
        <end position="21"/>
    </location>
</feature>
<sequence length="170" mass="18063">MKKMVLGVALGVLGLTGVSYANDVIKFVNKTDQDVKIRGLWLEGDLVSCGTGGSPCIGEFKVDVASGGSKNYKVPLSDYSKTLGGYLGKFGFTTYVGTSEIKVAIPGVVFKIVDGKYKFNIMSASLSNAEGASSDNTDLIFQFPKYSANLTQFTDASGEVHTQITFVDVS</sequence>
<feature type="chain" id="PRO_5001930015" evidence="1">
    <location>
        <begin position="22"/>
        <end position="170"/>
    </location>
</feature>
<evidence type="ECO:0000313" key="2">
    <source>
        <dbReference type="EMBL" id="AIT09413.1"/>
    </source>
</evidence>
<protein>
    <submittedName>
        <fullName evidence="2">Uncharacterized protein</fullName>
    </submittedName>
</protein>
<dbReference type="KEGG" id="frf:LO80_05160"/>
<keyword evidence="3" id="KW-1185">Reference proteome</keyword>